<dbReference type="GO" id="GO:0036228">
    <property type="term" value="P:protein localization to nuclear inner membrane"/>
    <property type="evidence" value="ECO:0007669"/>
    <property type="project" value="TreeGrafter"/>
</dbReference>
<evidence type="ECO:0000313" key="9">
    <source>
        <dbReference type="Proteomes" id="UP000054988"/>
    </source>
</evidence>
<dbReference type="eggNOG" id="KOG1900">
    <property type="taxonomic scope" value="Eukaryota"/>
</dbReference>
<accession>A0A0W0G014</accession>
<feature type="compositionally biased region" description="Polar residues" evidence="5">
    <location>
        <begin position="1"/>
        <end position="21"/>
    </location>
</feature>
<dbReference type="InterPro" id="IPR042537">
    <property type="entry name" value="Nucleoporin_Nup155_C_2"/>
</dbReference>
<keyword evidence="4" id="KW-0539">Nucleus</keyword>
<comment type="caution">
    <text evidence="8">The sequence shown here is derived from an EMBL/GenBank/DDBJ whole genome shotgun (WGS) entry which is preliminary data.</text>
</comment>
<dbReference type="InterPro" id="IPR036322">
    <property type="entry name" value="WD40_repeat_dom_sf"/>
</dbReference>
<dbReference type="Pfam" id="PF08801">
    <property type="entry name" value="Nucleoporin_N"/>
    <property type="match status" value="1"/>
</dbReference>
<sequence>MASTSNNHSLSTLGPQKNPSSEKPAAVDLVVLQSASTVLHEQFTKDAQIIPDLGDTLTGQASSSYSIFPDDTRVPFQKRKLVGIPEGLFQYYNSTSVNSHMGLIPEIERAWISIDHKLFLWDYNEGQEISSFVDQPYVITHVAVVKPKKGLFIDEISHLLVICTPMSVLLIALSLSPASGSGSRSRRDVNLYATDLTISTEVEMTSVIGTPEGRIFMCGAQDGNLYELHYQENESWFGKRVQLVNHSVGGMSSLLPRFASSNVDDRIISVVSDSSRQCFYVLTEKNVISIYKPTSDKAVQHVQTLSNLYKAVQDKCPGSPAINPQNFQIISLHPISPSESRTGVQLLALTTNGVRLYFSPSAYGGYSYSLGSTQGSGTRSLQLVHVRLPPSTLIHPDEQEKSFRAPVNAYGAAQAHPQHQARPFIVSEIDNSCYVDGLTVAAQHGDVDAADYLLCMSPDLTRIGSLDQLNLTQPQPTQPSYSQYGTQSSTRPQLTEYATLLSIPGRTWAMAAVPYTRTSTQAQAHDFPSPLVTNELASQFAEPPRQFMILTNVGLTFLVKRRAIDYLRAVIEELQAEGNIQPIIEYRDSFGRNQTCAMLLALACGNTFLDARDQTSVGISTVNPEIASVAKQAFYDFGERPVWSERTVYGRSENQGTAIYSGRREGLALYFARLIRPIYKSKLTTSGPSGTPQASFPDDTLVTIQRNLIPLKDLLDRNPHLFHSSPGDNATSRGPTMEQEAWKAEQSSVNALIALLSRTIEALSFVLLLCDYHFGDLISKCDAETQKVIASLTFEDLITTQSGMNVSRALVNVIIDQQIGQQISVDTISEVLQNRCGSFCSTDDVMLYKAKENIRKAAETKNPTERQKWLAESLRLYTRGARILDLEKLREICGDFQLLKYAKGAVELPLTCAKVFDQDNVGFEYWQSGQTGDDQRRSIYERRLHCYELVLDSLSVFEGSGEVLLEEQESVKAQAYELSFASDDPMFHSTLYEWLIGRQLADDLLEIRPPYLESHLQREPVTVANYQPLWQFYVKDGRPLEAARVLSILAESTQFELDLTARVEYMTLAVGNAKSHPVSAGGRIESAIAFLTDLEEKLEVAQVQLEIYHALVPHIDDAPEVGDHIKRLSKRLFTMSELYQEYAIPFDFPHIKLLCLHVSEHRDEMMLRQVWNQIFDSVVDVTPDPQAQADKIVSTIVPLGQRFYPSEFAFPLALVSDLLIRFALDHKQSLARGWAPRILRQCNVPFVEIWQIFHSVYESHLPPFNSQVNVQSISSDIAILLSDWVEEAKRPNSSASREMPVTQLDAAVDQYLAESNNPDTKATYEAIKRQLRRNW</sequence>
<dbReference type="Gene3D" id="1.20.58.1780">
    <property type="match status" value="1"/>
</dbReference>
<dbReference type="InterPro" id="IPR042533">
    <property type="entry name" value="Nucleoporin_Nup155_C_1"/>
</dbReference>
<comment type="similarity">
    <text evidence="2">Belongs to the non-repetitive/WGA-negative nucleoporin family.</text>
</comment>
<evidence type="ECO:0000256" key="2">
    <source>
        <dbReference type="ARBA" id="ARBA00007373"/>
    </source>
</evidence>
<evidence type="ECO:0000259" key="6">
    <source>
        <dbReference type="Pfam" id="PF03177"/>
    </source>
</evidence>
<dbReference type="GO" id="GO:0006606">
    <property type="term" value="P:protein import into nucleus"/>
    <property type="evidence" value="ECO:0007669"/>
    <property type="project" value="TreeGrafter"/>
</dbReference>
<dbReference type="GO" id="GO:0006405">
    <property type="term" value="P:RNA export from nucleus"/>
    <property type="evidence" value="ECO:0007669"/>
    <property type="project" value="TreeGrafter"/>
</dbReference>
<dbReference type="PANTHER" id="PTHR10350">
    <property type="entry name" value="NUCLEAR PORE COMPLEX PROTEIN NUP155"/>
    <property type="match status" value="1"/>
</dbReference>
<reference evidence="8 9" key="1">
    <citation type="submission" date="2015-12" db="EMBL/GenBank/DDBJ databases">
        <title>Draft genome sequence of Moniliophthora roreri, the causal agent of frosty pod rot of cacao.</title>
        <authorList>
            <person name="Aime M.C."/>
            <person name="Diaz-Valderrama J.R."/>
            <person name="Kijpornyongpan T."/>
            <person name="Phillips-Mora W."/>
        </authorList>
    </citation>
    <scope>NUCLEOTIDE SEQUENCE [LARGE SCALE GENOMIC DNA]</scope>
    <source>
        <strain evidence="8 9">MCA 2952</strain>
    </source>
</reference>
<feature type="domain" description="Nucleoporin Nup133/Nup155-like C-terminal" evidence="6">
    <location>
        <begin position="661"/>
        <end position="1316"/>
    </location>
</feature>
<dbReference type="InterPro" id="IPR042538">
    <property type="entry name" value="Nucleoporin_Nup155_C_3"/>
</dbReference>
<protein>
    <submittedName>
        <fullName evidence="8">Putative nucleoporin</fullName>
    </submittedName>
</protein>
<dbReference type="Gene3D" id="1.25.40.440">
    <property type="entry name" value="Nucleoporin, helical domain, central subdomain"/>
    <property type="match status" value="1"/>
</dbReference>
<dbReference type="Gene3D" id="1.20.120.1880">
    <property type="entry name" value="Nucleoporin, helical C-terminal domain"/>
    <property type="match status" value="1"/>
</dbReference>
<dbReference type="PANTHER" id="PTHR10350:SF6">
    <property type="entry name" value="NUCLEAR PORE COMPLEX PROTEIN NUP155"/>
    <property type="match status" value="1"/>
</dbReference>
<dbReference type="Gene3D" id="1.25.40.450">
    <property type="entry name" value="Nucleoporin, helical domain, N-terminal subdomain"/>
    <property type="match status" value="1"/>
</dbReference>
<dbReference type="InterPro" id="IPR014908">
    <property type="entry name" value="Nucleoporin_Nup133/Nup155_N"/>
</dbReference>
<dbReference type="InterPro" id="IPR004870">
    <property type="entry name" value="Nucleoporin_Nup155"/>
</dbReference>
<dbReference type="InterPro" id="IPR007187">
    <property type="entry name" value="Nucleoporin_Nup133/Nup155_C"/>
</dbReference>
<dbReference type="Proteomes" id="UP000054988">
    <property type="component" value="Unassembled WGS sequence"/>
</dbReference>
<dbReference type="GO" id="GO:0000972">
    <property type="term" value="P:transcription-dependent tethering of RNA polymerase II gene DNA at nuclear periphery"/>
    <property type="evidence" value="ECO:0007669"/>
    <property type="project" value="TreeGrafter"/>
</dbReference>
<name>A0A0W0G014_MONRR</name>
<proteinExistence type="inferred from homology"/>
<dbReference type="Pfam" id="PF03177">
    <property type="entry name" value="Nucleoporin_C"/>
    <property type="match status" value="1"/>
</dbReference>
<dbReference type="EMBL" id="LATX01001411">
    <property type="protein sequence ID" value="KTB41935.1"/>
    <property type="molecule type" value="Genomic_DNA"/>
</dbReference>
<dbReference type="GO" id="GO:0017056">
    <property type="term" value="F:structural constituent of nuclear pore"/>
    <property type="evidence" value="ECO:0007669"/>
    <property type="project" value="InterPro"/>
</dbReference>
<feature type="domain" description="Nucleoporin Nup133/Nup155-like N-terminal" evidence="7">
    <location>
        <begin position="80"/>
        <end position="555"/>
    </location>
</feature>
<evidence type="ECO:0000256" key="5">
    <source>
        <dbReference type="SAM" id="MobiDB-lite"/>
    </source>
</evidence>
<dbReference type="GO" id="GO:0044611">
    <property type="term" value="C:nuclear pore inner ring"/>
    <property type="evidence" value="ECO:0007669"/>
    <property type="project" value="TreeGrafter"/>
</dbReference>
<organism evidence="8 9">
    <name type="scientific">Moniliophthora roreri</name>
    <name type="common">Frosty pod rot fungus</name>
    <name type="synonym">Monilia roreri</name>
    <dbReference type="NCBI Taxonomy" id="221103"/>
    <lineage>
        <taxon>Eukaryota</taxon>
        <taxon>Fungi</taxon>
        <taxon>Dikarya</taxon>
        <taxon>Basidiomycota</taxon>
        <taxon>Agaricomycotina</taxon>
        <taxon>Agaricomycetes</taxon>
        <taxon>Agaricomycetidae</taxon>
        <taxon>Agaricales</taxon>
        <taxon>Marasmiineae</taxon>
        <taxon>Marasmiaceae</taxon>
        <taxon>Moniliophthora</taxon>
    </lineage>
</organism>
<keyword evidence="3" id="KW-0813">Transport</keyword>
<evidence type="ECO:0000313" key="8">
    <source>
        <dbReference type="EMBL" id="KTB41935.1"/>
    </source>
</evidence>
<dbReference type="SUPFAM" id="SSF50978">
    <property type="entry name" value="WD40 repeat-like"/>
    <property type="match status" value="1"/>
</dbReference>
<gene>
    <name evidence="8" type="ORF">WG66_5481</name>
</gene>
<evidence type="ECO:0000256" key="1">
    <source>
        <dbReference type="ARBA" id="ARBA00004123"/>
    </source>
</evidence>
<evidence type="ECO:0000256" key="3">
    <source>
        <dbReference type="ARBA" id="ARBA00022448"/>
    </source>
</evidence>
<evidence type="ECO:0000259" key="7">
    <source>
        <dbReference type="Pfam" id="PF08801"/>
    </source>
</evidence>
<feature type="region of interest" description="Disordered" evidence="5">
    <location>
        <begin position="1"/>
        <end position="24"/>
    </location>
</feature>
<evidence type="ECO:0000256" key="4">
    <source>
        <dbReference type="ARBA" id="ARBA00023242"/>
    </source>
</evidence>
<comment type="subcellular location">
    <subcellularLocation>
        <location evidence="1">Nucleus</location>
    </subcellularLocation>
</comment>